<evidence type="ECO:0000256" key="2">
    <source>
        <dbReference type="SAM" id="SignalP"/>
    </source>
</evidence>
<keyword evidence="1 4" id="KW-0812">Transmembrane</keyword>
<accession>A0A8M1KF13</accession>
<proteinExistence type="predicted"/>
<feature type="transmembrane region" description="Helical" evidence="1">
    <location>
        <begin position="44"/>
        <end position="70"/>
    </location>
</feature>
<dbReference type="RefSeq" id="XP_042562482.1">
    <property type="nucleotide sequence ID" value="XM_042706548.1"/>
</dbReference>
<dbReference type="KEGG" id="char:122131851"/>
<feature type="transmembrane region" description="Helical" evidence="1">
    <location>
        <begin position="225"/>
        <end position="245"/>
    </location>
</feature>
<protein>
    <submittedName>
        <fullName evidence="4">Transmembrane protein 187</fullName>
    </submittedName>
</protein>
<dbReference type="OrthoDB" id="5973769at2759"/>
<evidence type="ECO:0000313" key="4">
    <source>
        <dbReference type="RefSeq" id="XP_042562482.1"/>
    </source>
</evidence>
<evidence type="ECO:0000313" key="3">
    <source>
        <dbReference type="Proteomes" id="UP000515152"/>
    </source>
</evidence>
<dbReference type="CTD" id="8269"/>
<keyword evidence="3" id="KW-1185">Reference proteome</keyword>
<reference evidence="4" key="1">
    <citation type="submission" date="2025-08" db="UniProtKB">
        <authorList>
            <consortium name="RefSeq"/>
        </authorList>
    </citation>
    <scope>IDENTIFICATION</scope>
</reference>
<feature type="signal peptide" evidence="2">
    <location>
        <begin position="1"/>
        <end position="16"/>
    </location>
</feature>
<dbReference type="GeneID" id="122131851"/>
<dbReference type="AlphaFoldDB" id="A0A8M1KF13"/>
<dbReference type="Proteomes" id="UP000515152">
    <property type="component" value="Unplaced"/>
</dbReference>
<keyword evidence="1" id="KW-1133">Transmembrane helix</keyword>
<dbReference type="GO" id="GO:0030133">
    <property type="term" value="C:transport vesicle"/>
    <property type="evidence" value="ECO:0007669"/>
    <property type="project" value="TreeGrafter"/>
</dbReference>
<dbReference type="PANTHER" id="PTHR15066">
    <property type="entry name" value="TRANSMEMBRANE PROTEIN 187"/>
    <property type="match status" value="1"/>
</dbReference>
<feature type="chain" id="PRO_5035427687" evidence="2">
    <location>
        <begin position="17"/>
        <end position="253"/>
    </location>
</feature>
<feature type="transmembrane region" description="Helical" evidence="1">
    <location>
        <begin position="191"/>
        <end position="213"/>
    </location>
</feature>
<dbReference type="PANTHER" id="PTHR15066:SF0">
    <property type="entry name" value="TRANSMEMBRANE PROTEIN 187"/>
    <property type="match status" value="1"/>
</dbReference>
<keyword evidence="2" id="KW-0732">Signal</keyword>
<sequence>MVGIALVHVLIPFCLCTILANSGLFDNVLVDLTYDHYAEKIVEWLPAFLAMPFNCLVNLGYIIMGTFWLLKRIASRDSRECYFKDVFALMAILYGPIQWIRLSSLSRTPAILDQWFTLPIFAWVPVWCHFIEHGWSPRYVLLAESVSILSYTLALFHDLGFETALAFHVAGAVLTGVRIQRSHGDATSFRYLVLAVLSCSGFVVLKLWDFSLAQYWLFQNLTGHFWSKICDILQFHFSFCFLTCLNKKDQKRT</sequence>
<name>A0A8M1KF13_CLUHA</name>
<organism evidence="3 4">
    <name type="scientific">Clupea harengus</name>
    <name type="common">Atlantic herring</name>
    <dbReference type="NCBI Taxonomy" id="7950"/>
    <lineage>
        <taxon>Eukaryota</taxon>
        <taxon>Metazoa</taxon>
        <taxon>Chordata</taxon>
        <taxon>Craniata</taxon>
        <taxon>Vertebrata</taxon>
        <taxon>Euteleostomi</taxon>
        <taxon>Actinopterygii</taxon>
        <taxon>Neopterygii</taxon>
        <taxon>Teleostei</taxon>
        <taxon>Clupei</taxon>
        <taxon>Clupeiformes</taxon>
        <taxon>Clupeoidei</taxon>
        <taxon>Clupeidae</taxon>
        <taxon>Clupea</taxon>
    </lineage>
</organism>
<evidence type="ECO:0000256" key="1">
    <source>
        <dbReference type="SAM" id="Phobius"/>
    </source>
</evidence>
<keyword evidence="1" id="KW-0472">Membrane</keyword>
<gene>
    <name evidence="4" type="primary">tmem187</name>
</gene>
<dbReference type="InterPro" id="IPR028066">
    <property type="entry name" value="TMEM187"/>
</dbReference>
<dbReference type="Pfam" id="PF15100">
    <property type="entry name" value="TMEM187"/>
    <property type="match status" value="1"/>
</dbReference>